<dbReference type="GO" id="GO:0008999">
    <property type="term" value="F:protein-N-terminal-alanine acetyltransferase activity"/>
    <property type="evidence" value="ECO:0007669"/>
    <property type="project" value="UniProtKB-EC"/>
</dbReference>
<comment type="subcellular location">
    <subcellularLocation>
        <location evidence="5">Cytoplasm</location>
    </subcellularLocation>
</comment>
<organism evidence="7 8">
    <name type="scientific">Anaerotignum lactatifermentans DSM 14214</name>
    <dbReference type="NCBI Taxonomy" id="1121323"/>
    <lineage>
        <taxon>Bacteria</taxon>
        <taxon>Bacillati</taxon>
        <taxon>Bacillota</taxon>
        <taxon>Clostridia</taxon>
        <taxon>Lachnospirales</taxon>
        <taxon>Anaerotignaceae</taxon>
        <taxon>Anaerotignum</taxon>
    </lineage>
</organism>
<sequence length="154" mass="17726">MFEIIPMTVEHIDGVLAVEEATFSIPWTRKDFEREMTENNLAIYYVAVADGKIVGYAGMWHVITEGHITNVAVLEDYRKQGIGDALMAQLEQVAMEKEMIGITLEVRISNAPAQHLYHKHGYRAEGLRKNYYPDTHEDAVIMWKYTPFYEGQED</sequence>
<dbReference type="CDD" id="cd04301">
    <property type="entry name" value="NAT_SF"/>
    <property type="match status" value="1"/>
</dbReference>
<dbReference type="PANTHER" id="PTHR43420:SF44">
    <property type="entry name" value="ACETYLTRANSFERASE YPEA"/>
    <property type="match status" value="1"/>
</dbReference>
<proteinExistence type="inferred from homology"/>
<dbReference type="OrthoDB" id="9794566at2"/>
<dbReference type="PROSITE" id="PS51186">
    <property type="entry name" value="GNAT"/>
    <property type="match status" value="1"/>
</dbReference>
<dbReference type="NCBIfam" id="TIGR01575">
    <property type="entry name" value="rimI"/>
    <property type="match status" value="1"/>
</dbReference>
<dbReference type="RefSeq" id="WP_072849883.1">
    <property type="nucleotide sequence ID" value="NZ_FRAH01000014.1"/>
</dbReference>
<dbReference type="EMBL" id="FRAH01000014">
    <property type="protein sequence ID" value="SHK06522.1"/>
    <property type="molecule type" value="Genomic_DNA"/>
</dbReference>
<reference evidence="7 8" key="1">
    <citation type="submission" date="2016-11" db="EMBL/GenBank/DDBJ databases">
        <authorList>
            <person name="Jaros S."/>
            <person name="Januszkiewicz K."/>
            <person name="Wedrychowicz H."/>
        </authorList>
    </citation>
    <scope>NUCLEOTIDE SEQUENCE [LARGE SCALE GENOMIC DNA]</scope>
    <source>
        <strain evidence="7 8">DSM 14214</strain>
    </source>
</reference>
<dbReference type="EC" id="2.3.1.266" evidence="5"/>
<evidence type="ECO:0000313" key="8">
    <source>
        <dbReference type="Proteomes" id="UP000183975"/>
    </source>
</evidence>
<keyword evidence="4" id="KW-0012">Acyltransferase</keyword>
<dbReference type="SUPFAM" id="SSF55729">
    <property type="entry name" value="Acyl-CoA N-acyltransferases (Nat)"/>
    <property type="match status" value="1"/>
</dbReference>
<accession>A0A1M6PF42</accession>
<evidence type="ECO:0000256" key="2">
    <source>
        <dbReference type="ARBA" id="ARBA00022490"/>
    </source>
</evidence>
<dbReference type="InterPro" id="IPR016181">
    <property type="entry name" value="Acyl_CoA_acyltransferase"/>
</dbReference>
<evidence type="ECO:0000256" key="1">
    <source>
        <dbReference type="ARBA" id="ARBA00005395"/>
    </source>
</evidence>
<dbReference type="Gene3D" id="3.40.630.30">
    <property type="match status" value="1"/>
</dbReference>
<name>A0A1M6PF42_9FIRM</name>
<dbReference type="GO" id="GO:0005737">
    <property type="term" value="C:cytoplasm"/>
    <property type="evidence" value="ECO:0007669"/>
    <property type="project" value="UniProtKB-SubCell"/>
</dbReference>
<keyword evidence="3 7" id="KW-0808">Transferase</keyword>
<evidence type="ECO:0000256" key="5">
    <source>
        <dbReference type="RuleBase" id="RU363094"/>
    </source>
</evidence>
<dbReference type="Pfam" id="PF00583">
    <property type="entry name" value="Acetyltransf_1"/>
    <property type="match status" value="1"/>
</dbReference>
<dbReference type="InterPro" id="IPR000182">
    <property type="entry name" value="GNAT_dom"/>
</dbReference>
<comment type="catalytic activity">
    <reaction evidence="5">
        <text>N-terminal L-alanyl-[ribosomal protein bS18] + acetyl-CoA = N-terminal N(alpha)-acetyl-L-alanyl-[ribosomal protein bS18] + CoA + H(+)</text>
        <dbReference type="Rhea" id="RHEA:43756"/>
        <dbReference type="Rhea" id="RHEA-COMP:10676"/>
        <dbReference type="Rhea" id="RHEA-COMP:10677"/>
        <dbReference type="ChEBI" id="CHEBI:15378"/>
        <dbReference type="ChEBI" id="CHEBI:57287"/>
        <dbReference type="ChEBI" id="CHEBI:57288"/>
        <dbReference type="ChEBI" id="CHEBI:64718"/>
        <dbReference type="ChEBI" id="CHEBI:83683"/>
        <dbReference type="EC" id="2.3.1.266"/>
    </reaction>
</comment>
<dbReference type="AlphaFoldDB" id="A0A1M6PF42"/>
<evidence type="ECO:0000256" key="3">
    <source>
        <dbReference type="ARBA" id="ARBA00022679"/>
    </source>
</evidence>
<dbReference type="InterPro" id="IPR006464">
    <property type="entry name" value="AcTrfase_RimI/Ard1"/>
</dbReference>
<dbReference type="GeneID" id="78176872"/>
<keyword evidence="2 5" id="KW-0963">Cytoplasm</keyword>
<dbReference type="InterPro" id="IPR050680">
    <property type="entry name" value="YpeA/RimI_acetyltransf"/>
</dbReference>
<protein>
    <recommendedName>
        <fullName evidence="5">[Ribosomal protein bS18]-alanine N-acetyltransferase</fullName>
        <ecNumber evidence="5">2.3.1.266</ecNumber>
    </recommendedName>
</protein>
<gene>
    <name evidence="7" type="ORF">SAMN02745138_01077</name>
</gene>
<evidence type="ECO:0000259" key="6">
    <source>
        <dbReference type="PROSITE" id="PS51186"/>
    </source>
</evidence>
<comment type="function">
    <text evidence="5">Acetylates the N-terminal alanine of ribosomal protein bS18.</text>
</comment>
<evidence type="ECO:0000313" key="7">
    <source>
        <dbReference type="EMBL" id="SHK06522.1"/>
    </source>
</evidence>
<dbReference type="PANTHER" id="PTHR43420">
    <property type="entry name" value="ACETYLTRANSFERASE"/>
    <property type="match status" value="1"/>
</dbReference>
<feature type="domain" description="N-acetyltransferase" evidence="6">
    <location>
        <begin position="2"/>
        <end position="147"/>
    </location>
</feature>
<dbReference type="Proteomes" id="UP000183975">
    <property type="component" value="Unassembled WGS sequence"/>
</dbReference>
<comment type="similarity">
    <text evidence="1 5">Belongs to the acetyltransferase family. RimI subfamily.</text>
</comment>
<keyword evidence="8" id="KW-1185">Reference proteome</keyword>
<evidence type="ECO:0000256" key="4">
    <source>
        <dbReference type="ARBA" id="ARBA00023315"/>
    </source>
</evidence>